<dbReference type="EMBL" id="PDOF01000002">
    <property type="protein sequence ID" value="PYZ96960.1"/>
    <property type="molecule type" value="Genomic_DNA"/>
</dbReference>
<gene>
    <name evidence="5" type="ORF">CR205_14905</name>
</gene>
<sequence>MKSISIVVPIYNVDQYLEASIESIMKQTYQNLEILLVNDCSTYNSGINSNDFSLIDSRIKVVHKKNEGVSSARNVGIQQGKVDYIAFIDPDHEVYLEMYENC</sequence>
<dbReference type="OrthoDB" id="396512at2"/>
<keyword evidence="3" id="KW-0808">Transferase</keyword>
<dbReference type="PANTHER" id="PTHR22916">
    <property type="entry name" value="GLYCOSYLTRANSFERASE"/>
    <property type="match status" value="1"/>
</dbReference>
<dbReference type="Pfam" id="PF00535">
    <property type="entry name" value="Glycos_transf_2"/>
    <property type="match status" value="1"/>
</dbReference>
<dbReference type="InterPro" id="IPR029044">
    <property type="entry name" value="Nucleotide-diphossugar_trans"/>
</dbReference>
<protein>
    <recommendedName>
        <fullName evidence="4">Glycosyltransferase 2-like domain-containing protein</fullName>
    </recommendedName>
</protein>
<evidence type="ECO:0000313" key="5">
    <source>
        <dbReference type="EMBL" id="PYZ96960.1"/>
    </source>
</evidence>
<keyword evidence="6" id="KW-1185">Reference proteome</keyword>
<comment type="similarity">
    <text evidence="1">Belongs to the glycosyltransferase 2 family.</text>
</comment>
<accession>A0A2W0HA96</accession>
<proteinExistence type="inferred from homology"/>
<evidence type="ECO:0000259" key="4">
    <source>
        <dbReference type="Pfam" id="PF00535"/>
    </source>
</evidence>
<dbReference type="Proteomes" id="UP000248066">
    <property type="component" value="Unassembled WGS sequence"/>
</dbReference>
<dbReference type="RefSeq" id="WP_110520899.1">
    <property type="nucleotide sequence ID" value="NZ_PDOF01000002.1"/>
</dbReference>
<feature type="domain" description="Glycosyltransferase 2-like" evidence="4">
    <location>
        <begin position="5"/>
        <end position="100"/>
    </location>
</feature>
<comment type="caution">
    <text evidence="5">The sequence shown here is derived from an EMBL/GenBank/DDBJ whole genome shotgun (WGS) entry which is preliminary data.</text>
</comment>
<dbReference type="PANTHER" id="PTHR22916:SF51">
    <property type="entry name" value="GLYCOSYLTRANSFERASE EPSH-RELATED"/>
    <property type="match status" value="1"/>
</dbReference>
<dbReference type="GO" id="GO:0016757">
    <property type="term" value="F:glycosyltransferase activity"/>
    <property type="evidence" value="ECO:0007669"/>
    <property type="project" value="UniProtKB-KW"/>
</dbReference>
<dbReference type="InterPro" id="IPR001173">
    <property type="entry name" value="Glyco_trans_2-like"/>
</dbReference>
<reference evidence="5 6" key="1">
    <citation type="submission" date="2017-10" db="EMBL/GenBank/DDBJ databases">
        <title>Bacillus sp. nov., a halophilic bacterium isolated from a Yangshapao Lake.</title>
        <authorList>
            <person name="Wang H."/>
        </authorList>
    </citation>
    <scope>NUCLEOTIDE SEQUENCE [LARGE SCALE GENOMIC DNA]</scope>
    <source>
        <strain evidence="5 6">YSP-3</strain>
    </source>
</reference>
<keyword evidence="2" id="KW-0328">Glycosyltransferase</keyword>
<evidence type="ECO:0000313" key="6">
    <source>
        <dbReference type="Proteomes" id="UP000248066"/>
    </source>
</evidence>
<dbReference type="CDD" id="cd00761">
    <property type="entry name" value="Glyco_tranf_GTA_type"/>
    <property type="match status" value="1"/>
</dbReference>
<evidence type="ECO:0000256" key="2">
    <source>
        <dbReference type="ARBA" id="ARBA00022676"/>
    </source>
</evidence>
<dbReference type="AlphaFoldDB" id="A0A2W0HA96"/>
<evidence type="ECO:0000256" key="1">
    <source>
        <dbReference type="ARBA" id="ARBA00006739"/>
    </source>
</evidence>
<dbReference type="SUPFAM" id="SSF53448">
    <property type="entry name" value="Nucleotide-diphospho-sugar transferases"/>
    <property type="match status" value="1"/>
</dbReference>
<evidence type="ECO:0000256" key="3">
    <source>
        <dbReference type="ARBA" id="ARBA00022679"/>
    </source>
</evidence>
<dbReference type="Gene3D" id="3.90.550.10">
    <property type="entry name" value="Spore Coat Polysaccharide Biosynthesis Protein SpsA, Chain A"/>
    <property type="match status" value="1"/>
</dbReference>
<organism evidence="5 6">
    <name type="scientific">Alteribacter lacisalsi</name>
    <dbReference type="NCBI Taxonomy" id="2045244"/>
    <lineage>
        <taxon>Bacteria</taxon>
        <taxon>Bacillati</taxon>
        <taxon>Bacillota</taxon>
        <taxon>Bacilli</taxon>
        <taxon>Bacillales</taxon>
        <taxon>Bacillaceae</taxon>
        <taxon>Alteribacter</taxon>
    </lineage>
</organism>
<name>A0A2W0HA96_9BACI</name>